<feature type="region of interest" description="Disordered" evidence="1">
    <location>
        <begin position="1"/>
        <end position="27"/>
    </location>
</feature>
<evidence type="ECO:0000256" key="2">
    <source>
        <dbReference type="SAM" id="Phobius"/>
    </source>
</evidence>
<dbReference type="EMBL" id="UINC01062467">
    <property type="protein sequence ID" value="SVB89120.1"/>
    <property type="molecule type" value="Genomic_DNA"/>
</dbReference>
<feature type="transmembrane region" description="Helical" evidence="2">
    <location>
        <begin position="52"/>
        <end position="72"/>
    </location>
</feature>
<evidence type="ECO:0000256" key="1">
    <source>
        <dbReference type="SAM" id="MobiDB-lite"/>
    </source>
</evidence>
<dbReference type="GO" id="GO:0016020">
    <property type="term" value="C:membrane"/>
    <property type="evidence" value="ECO:0007669"/>
    <property type="project" value="UniProtKB-SubCell"/>
</dbReference>
<feature type="transmembrane region" description="Helical" evidence="2">
    <location>
        <begin position="138"/>
        <end position="160"/>
    </location>
</feature>
<protein>
    <recommendedName>
        <fullName evidence="3">Inositolphosphotransferase Aur1/Ipt1 domain-containing protein</fullName>
    </recommendedName>
</protein>
<gene>
    <name evidence="4" type="ORF">METZ01_LOCUS241974</name>
</gene>
<feature type="domain" description="Inositolphosphotransferase Aur1/Ipt1" evidence="3">
    <location>
        <begin position="54"/>
        <end position="204"/>
    </location>
</feature>
<dbReference type="AlphaFoldDB" id="A0A382HPB9"/>
<dbReference type="InterPro" id="IPR026841">
    <property type="entry name" value="Aur1/Ipt1"/>
</dbReference>
<keyword evidence="2" id="KW-0812">Transmembrane</keyword>
<accession>A0A382HPB9</accession>
<name>A0A382HPB9_9ZZZZ</name>
<keyword evidence="2" id="KW-1133">Transmembrane helix</keyword>
<feature type="transmembrane region" description="Helical" evidence="2">
    <location>
        <begin position="190"/>
        <end position="208"/>
    </location>
</feature>
<feature type="transmembrane region" description="Helical" evidence="2">
    <location>
        <begin position="167"/>
        <end position="184"/>
    </location>
</feature>
<evidence type="ECO:0000313" key="4">
    <source>
        <dbReference type="EMBL" id="SVB89120.1"/>
    </source>
</evidence>
<sequence length="230" mass="26489">MAAAADHTPISEETKAQRHTLKVSQQDERTAWDPKSLFRDSEGRYLDYKIPFIDWTGFFYSLLYAFYLGFYAAQNTNRGRAESLVSAQAWVLSTFIGCLFFILLPADIDLRWQLVDAGGLEGRYAIFYKFMHAIDKPFNAWPCLHIGTSLIFAVALTRWWFQRECNWAVYLLWPAWLGLSISVLTTKQHFIWDAITGTLLGLGVWLGIMRPAFRYLDSVPDEELPLAKLD</sequence>
<keyword evidence="2" id="KW-0472">Membrane</keyword>
<dbReference type="Pfam" id="PF14378">
    <property type="entry name" value="PAP2_3"/>
    <property type="match status" value="1"/>
</dbReference>
<feature type="transmembrane region" description="Helical" evidence="2">
    <location>
        <begin position="84"/>
        <end position="104"/>
    </location>
</feature>
<organism evidence="4">
    <name type="scientific">marine metagenome</name>
    <dbReference type="NCBI Taxonomy" id="408172"/>
    <lineage>
        <taxon>unclassified sequences</taxon>
        <taxon>metagenomes</taxon>
        <taxon>ecological metagenomes</taxon>
    </lineage>
</organism>
<reference evidence="4" key="1">
    <citation type="submission" date="2018-05" db="EMBL/GenBank/DDBJ databases">
        <authorList>
            <person name="Lanie J.A."/>
            <person name="Ng W.-L."/>
            <person name="Kazmierczak K.M."/>
            <person name="Andrzejewski T.M."/>
            <person name="Davidsen T.M."/>
            <person name="Wayne K.J."/>
            <person name="Tettelin H."/>
            <person name="Glass J.I."/>
            <person name="Rusch D."/>
            <person name="Podicherti R."/>
            <person name="Tsui H.-C.T."/>
            <person name="Winkler M.E."/>
        </authorList>
    </citation>
    <scope>NUCLEOTIDE SEQUENCE</scope>
</reference>
<proteinExistence type="predicted"/>
<evidence type="ECO:0000259" key="3">
    <source>
        <dbReference type="Pfam" id="PF14378"/>
    </source>
</evidence>